<dbReference type="AlphaFoldDB" id="A0AAV2EN06"/>
<dbReference type="Proteomes" id="UP001497516">
    <property type="component" value="Chromosome 5"/>
</dbReference>
<feature type="domain" description="F-box" evidence="1">
    <location>
        <begin position="21"/>
        <end position="74"/>
    </location>
</feature>
<dbReference type="PANTHER" id="PTHR34223">
    <property type="entry name" value="OS11G0201299 PROTEIN"/>
    <property type="match status" value="1"/>
</dbReference>
<dbReference type="InterPro" id="IPR036047">
    <property type="entry name" value="F-box-like_dom_sf"/>
</dbReference>
<dbReference type="PROSITE" id="PS50181">
    <property type="entry name" value="FBOX"/>
    <property type="match status" value="1"/>
</dbReference>
<organism evidence="2 3">
    <name type="scientific">Linum trigynum</name>
    <dbReference type="NCBI Taxonomy" id="586398"/>
    <lineage>
        <taxon>Eukaryota</taxon>
        <taxon>Viridiplantae</taxon>
        <taxon>Streptophyta</taxon>
        <taxon>Embryophyta</taxon>
        <taxon>Tracheophyta</taxon>
        <taxon>Spermatophyta</taxon>
        <taxon>Magnoliopsida</taxon>
        <taxon>eudicotyledons</taxon>
        <taxon>Gunneridae</taxon>
        <taxon>Pentapetalae</taxon>
        <taxon>rosids</taxon>
        <taxon>fabids</taxon>
        <taxon>Malpighiales</taxon>
        <taxon>Linaceae</taxon>
        <taxon>Linum</taxon>
    </lineage>
</organism>
<dbReference type="EMBL" id="OZ034818">
    <property type="protein sequence ID" value="CAL1387361.1"/>
    <property type="molecule type" value="Genomic_DNA"/>
</dbReference>
<gene>
    <name evidence="2" type="ORF">LTRI10_LOCUS28352</name>
</gene>
<dbReference type="PANTHER" id="PTHR34223:SF51">
    <property type="entry name" value="OS06G0556300 PROTEIN"/>
    <property type="match status" value="1"/>
</dbReference>
<accession>A0AAV2EN06</accession>
<dbReference type="InterPro" id="IPR001810">
    <property type="entry name" value="F-box_dom"/>
</dbReference>
<reference evidence="2 3" key="1">
    <citation type="submission" date="2024-04" db="EMBL/GenBank/DDBJ databases">
        <authorList>
            <person name="Fracassetti M."/>
        </authorList>
    </citation>
    <scope>NUCLEOTIDE SEQUENCE [LARGE SCALE GENOMIC DNA]</scope>
</reference>
<sequence length="266" mass="30854">MINDNSYFPTCKRRKKAGKIEDRLSELPNHLLRRVLSFVDSKFAVQTCLLSWRWRSVWKGVPALNLDSKSFNNTGDSFNKFVSKILSRHYDSAPVDEINLEIKGAFDHSFSESFSMYQRLFDYAASHEIRHFCSADEDGELWNYFNEVGFGSPAFRMLTTLHLEGCQVYCQGSIDWLDPFADFPNLHDLSLNRCSWRGDCEDDGEEEHPVRLRISGIKLLNLKMCCGTCATSKYSRTISSPSVTENVQEWRFMYISRMYKVEIINI</sequence>
<evidence type="ECO:0000313" key="3">
    <source>
        <dbReference type="Proteomes" id="UP001497516"/>
    </source>
</evidence>
<dbReference type="SUPFAM" id="SSF81383">
    <property type="entry name" value="F-box domain"/>
    <property type="match status" value="1"/>
</dbReference>
<evidence type="ECO:0000259" key="1">
    <source>
        <dbReference type="PROSITE" id="PS50181"/>
    </source>
</evidence>
<dbReference type="InterPro" id="IPR053197">
    <property type="entry name" value="F-box_SCFL_complex_component"/>
</dbReference>
<protein>
    <recommendedName>
        <fullName evidence="1">F-box domain-containing protein</fullName>
    </recommendedName>
</protein>
<evidence type="ECO:0000313" key="2">
    <source>
        <dbReference type="EMBL" id="CAL1387361.1"/>
    </source>
</evidence>
<proteinExistence type="predicted"/>
<keyword evidence="3" id="KW-1185">Reference proteome</keyword>
<name>A0AAV2EN06_9ROSI</name>
<dbReference type="Pfam" id="PF00646">
    <property type="entry name" value="F-box"/>
    <property type="match status" value="1"/>
</dbReference>
<dbReference type="InterPro" id="IPR053781">
    <property type="entry name" value="F-box_AtFBL13-like"/>
</dbReference>
<dbReference type="CDD" id="cd22160">
    <property type="entry name" value="F-box_AtFBL13-like"/>
    <property type="match status" value="1"/>
</dbReference>